<gene>
    <name evidence="1" type="ORF">LQ567_12940</name>
</gene>
<sequence>MKSFLLLMACILLTACGRKTTTVTDPGTESKEGLVSLFADPQFETGLYLKGDVSGVPSAGESLYPFGRKGTKPAWELAEWASKYLLHQNEMSDHNGEKRYENQGKLLSLVRDGNTTKIRMDVKAATEYDRPRKSGEAWPHLLLEQAFAVKPFLKYTDKLILNFEGRLVSAVSGMPSGSFNPDLHTAQFQLFITLQNLNPQSPSYGELVWFGVPFYDYRHRQLQVYAAQDIGKGDATGMFIYSLGTTDYMQGSFHDGNWVKVEKDLKPLMVKAVNLAKERGYLKGATLDDIRIGGMNIGWEVPGTFDVGFEFKGFDLKYQPLKEGSGH</sequence>
<dbReference type="RefSeq" id="WP_231004936.1">
    <property type="nucleotide sequence ID" value="NZ_JAJNEC010000005.1"/>
</dbReference>
<name>A0ABS8PRF7_9BACT</name>
<dbReference type="EMBL" id="JAJNEC010000005">
    <property type="protein sequence ID" value="MCD2423675.1"/>
    <property type="molecule type" value="Genomic_DNA"/>
</dbReference>
<reference evidence="1 2" key="1">
    <citation type="submission" date="2021-11" db="EMBL/GenBank/DDBJ databases">
        <title>Genomic of Niabella pedocola.</title>
        <authorList>
            <person name="Wu T."/>
        </authorList>
    </citation>
    <scope>NUCLEOTIDE SEQUENCE [LARGE SCALE GENOMIC DNA]</scope>
    <source>
        <strain evidence="1 2">JCM 31011</strain>
    </source>
</reference>
<evidence type="ECO:0000313" key="1">
    <source>
        <dbReference type="EMBL" id="MCD2423675.1"/>
    </source>
</evidence>
<proteinExistence type="predicted"/>
<protein>
    <recommendedName>
        <fullName evidence="3">Lipoprotein</fullName>
    </recommendedName>
</protein>
<keyword evidence="2" id="KW-1185">Reference proteome</keyword>
<comment type="caution">
    <text evidence="1">The sequence shown here is derived from an EMBL/GenBank/DDBJ whole genome shotgun (WGS) entry which is preliminary data.</text>
</comment>
<organism evidence="1 2">
    <name type="scientific">Niabella pedocola</name>
    <dbReference type="NCBI Taxonomy" id="1752077"/>
    <lineage>
        <taxon>Bacteria</taxon>
        <taxon>Pseudomonadati</taxon>
        <taxon>Bacteroidota</taxon>
        <taxon>Chitinophagia</taxon>
        <taxon>Chitinophagales</taxon>
        <taxon>Chitinophagaceae</taxon>
        <taxon>Niabella</taxon>
    </lineage>
</organism>
<dbReference type="Proteomes" id="UP001199816">
    <property type="component" value="Unassembled WGS sequence"/>
</dbReference>
<evidence type="ECO:0008006" key="3">
    <source>
        <dbReference type="Google" id="ProtNLM"/>
    </source>
</evidence>
<evidence type="ECO:0000313" key="2">
    <source>
        <dbReference type="Proteomes" id="UP001199816"/>
    </source>
</evidence>
<dbReference type="PROSITE" id="PS51257">
    <property type="entry name" value="PROKAR_LIPOPROTEIN"/>
    <property type="match status" value="1"/>
</dbReference>
<accession>A0ABS8PRF7</accession>